<organism evidence="2">
    <name type="scientific">Triticum aestivum</name>
    <name type="common">Wheat</name>
    <dbReference type="NCBI Taxonomy" id="4565"/>
    <lineage>
        <taxon>Eukaryota</taxon>
        <taxon>Viridiplantae</taxon>
        <taxon>Streptophyta</taxon>
        <taxon>Embryophyta</taxon>
        <taxon>Tracheophyta</taxon>
        <taxon>Spermatophyta</taxon>
        <taxon>Magnoliopsida</taxon>
        <taxon>Liliopsida</taxon>
        <taxon>Poales</taxon>
        <taxon>Poaceae</taxon>
        <taxon>BOP clade</taxon>
        <taxon>Pooideae</taxon>
        <taxon>Triticodae</taxon>
        <taxon>Triticeae</taxon>
        <taxon>Triticinae</taxon>
        <taxon>Triticum</taxon>
    </lineage>
</organism>
<dbReference type="OMA" id="HMDVKLY"/>
<dbReference type="Gramene" id="TraesJAG6A03G03390830.1">
    <property type="protein sequence ID" value="TraesJAG6A03G03390830.1"/>
    <property type="gene ID" value="TraesJAG6A03G03390830"/>
</dbReference>
<dbReference type="Gramene" id="TraesLAC6A03G03355060.1">
    <property type="protein sequence ID" value="TraesLAC6A03G03355060.1"/>
    <property type="gene ID" value="TraesLAC6A03G03355060"/>
</dbReference>
<dbReference type="Gramene" id="TraesCLE_scaffold_118275_01G000100.1">
    <property type="protein sequence ID" value="TraesCLE_scaffold_118275_01G000100.1"/>
    <property type="gene ID" value="TraesCLE_scaffold_118275_01G000100"/>
</dbReference>
<accession>A0A3B6NVS1</accession>
<feature type="signal peptide" evidence="1">
    <location>
        <begin position="1"/>
        <end position="21"/>
    </location>
</feature>
<sequence length="91" mass="10305">MRTSAILFISIALMLMISSDSDGPQQQMCSQRMPVRSMLGKTAELVIELTAELDHMDVKLYFMVYVCGMKFDFMVGRVITVMASLKYTIIL</sequence>
<dbReference type="AlphaFoldDB" id="A0A3B6NVS1"/>
<dbReference type="Gramene" id="TraesMAC6A03G03397100.1">
    <property type="protein sequence ID" value="TraesMAC6A03G03397100.1"/>
    <property type="gene ID" value="TraesMAC6A03G03397100"/>
</dbReference>
<dbReference type="Gramene" id="TraesPARA_EIv1.0_1977690.1">
    <property type="protein sequence ID" value="TraesPARA_EIv1.0_1977690.1.CDS"/>
    <property type="gene ID" value="TraesPARA_EIv1.0_1977690"/>
</dbReference>
<dbReference type="Gramene" id="TraesCS6A03G0926500.1">
    <property type="protein sequence ID" value="TraesCS6A03G0926500.1.CDS"/>
    <property type="gene ID" value="TraesCS6A03G0926500"/>
</dbReference>
<reference evidence="2" key="2">
    <citation type="submission" date="2018-10" db="UniProtKB">
        <authorList>
            <consortium name="EnsemblPlants"/>
        </authorList>
    </citation>
    <scope>IDENTIFICATION</scope>
</reference>
<dbReference type="EnsemblPlants" id="TraesCS6A02G362300.1">
    <property type="protein sequence ID" value="TraesCS6A02G362300.1"/>
    <property type="gene ID" value="TraesCS6A02G362300"/>
</dbReference>
<dbReference type="Gramene" id="TraesROB_scaffold_109750_01G000100.1">
    <property type="protein sequence ID" value="TraesROB_scaffold_109750_01G000100.1"/>
    <property type="gene ID" value="TraesROB_scaffold_109750_01G000100"/>
</dbReference>
<reference evidence="2" key="1">
    <citation type="submission" date="2018-08" db="EMBL/GenBank/DDBJ databases">
        <authorList>
            <person name="Rossello M."/>
        </authorList>
    </citation>
    <scope>NUCLEOTIDE SEQUENCE [LARGE SCALE GENOMIC DNA]</scope>
    <source>
        <strain evidence="2">cv. Chinese Spring</strain>
    </source>
</reference>
<dbReference type="Proteomes" id="UP000019116">
    <property type="component" value="Chromosome 6A"/>
</dbReference>
<keyword evidence="3" id="KW-1185">Reference proteome</keyword>
<dbReference type="Gramene" id="TraesSTA6A03G03388320.1">
    <property type="protein sequence ID" value="TraesSTA6A03G03388320.1"/>
    <property type="gene ID" value="TraesSTA6A03G03388320"/>
</dbReference>
<evidence type="ECO:0000313" key="2">
    <source>
        <dbReference type="EnsemblPlants" id="TraesCS6A02G362300.1"/>
    </source>
</evidence>
<proteinExistence type="predicted"/>
<keyword evidence="1" id="KW-0732">Signal</keyword>
<dbReference type="Gramene" id="TraesCS6A02G362300.1">
    <property type="protein sequence ID" value="TraesCS6A02G362300.1"/>
    <property type="gene ID" value="TraesCS6A02G362300"/>
</dbReference>
<evidence type="ECO:0000313" key="3">
    <source>
        <dbReference type="Proteomes" id="UP000019116"/>
    </source>
</evidence>
<dbReference type="Gramene" id="TraesWEE_scaffold_084352_01G000100.1">
    <property type="protein sequence ID" value="TraesWEE_scaffold_084352_01G000100.1"/>
    <property type="gene ID" value="TraesWEE_scaffold_084352_01G000100"/>
</dbReference>
<evidence type="ECO:0000256" key="1">
    <source>
        <dbReference type="SAM" id="SignalP"/>
    </source>
</evidence>
<feature type="chain" id="PRO_5043178709" evidence="1">
    <location>
        <begin position="22"/>
        <end position="91"/>
    </location>
</feature>
<protein>
    <submittedName>
        <fullName evidence="2">Uncharacterized protein</fullName>
    </submittedName>
</protein>
<name>A0A3B6NVS1_WHEAT</name>
<dbReference type="Gramene" id="TraesCAD_scaffold_099028_01G000100.1">
    <property type="protein sequence ID" value="TraesCAD_scaffold_099028_01G000100.1"/>
    <property type="gene ID" value="TraesCAD_scaffold_099028_01G000100"/>
</dbReference>
<dbReference type="Gramene" id="TraesLDM3B03G01673080.1">
    <property type="protein sequence ID" value="TraesLDM3B03G01673080.1"/>
    <property type="gene ID" value="TraesLDM3B03G01673080"/>
</dbReference>